<keyword evidence="1" id="KW-0812">Transmembrane</keyword>
<feature type="transmembrane region" description="Helical" evidence="1">
    <location>
        <begin position="187"/>
        <end position="209"/>
    </location>
</feature>
<feature type="transmembrane region" description="Helical" evidence="1">
    <location>
        <begin position="12"/>
        <end position="31"/>
    </location>
</feature>
<dbReference type="SUPFAM" id="SSF48317">
    <property type="entry name" value="Acid phosphatase/Vanadium-dependent haloperoxidase"/>
    <property type="match status" value="1"/>
</dbReference>
<dbReference type="Gene3D" id="1.20.144.10">
    <property type="entry name" value="Phosphatidic acid phosphatase type 2/haloperoxidase"/>
    <property type="match status" value="1"/>
</dbReference>
<dbReference type="EC" id="3.6.1.27" evidence="3"/>
<dbReference type="CDD" id="cd03392">
    <property type="entry name" value="PAP2_like_2"/>
    <property type="match status" value="1"/>
</dbReference>
<sequence>MDLVFHLFEMKYVIISAILLAGLAALSFLIVENNTSVSEWDHASFTLVNKHGNKIVDKLMVDLSKYGREAVWIGMTALLFIVGKKDGRKVAVLLTITFLILIPLGTIIKSEIDRPRPVPLDGNLLVQTETDPSFPSGHATIVSGGAAILLLRFNRGRQMIISIILGIEALLVSYSRVYVGVHYPLDVVGGILLGTGIACAVVASSKYLGPIFSRIDSMKK</sequence>
<keyword evidence="1" id="KW-0472">Membrane</keyword>
<dbReference type="SMART" id="SM00014">
    <property type="entry name" value="acidPPc"/>
    <property type="match status" value="1"/>
</dbReference>
<organism evidence="3 4">
    <name type="scientific">Candidatus Nitrosotalea okcheonensis</name>
    <dbReference type="NCBI Taxonomy" id="1903276"/>
    <lineage>
        <taxon>Archaea</taxon>
        <taxon>Nitrososphaerota</taxon>
        <taxon>Nitrososphaeria</taxon>
        <taxon>Nitrosotaleales</taxon>
        <taxon>Nitrosotaleaceae</taxon>
        <taxon>Nitrosotalea</taxon>
    </lineage>
</organism>
<evidence type="ECO:0000259" key="2">
    <source>
        <dbReference type="SMART" id="SM00014"/>
    </source>
</evidence>
<dbReference type="InterPro" id="IPR000326">
    <property type="entry name" value="PAP2/HPO"/>
</dbReference>
<protein>
    <submittedName>
        <fullName evidence="3">Undecaprenyl-diphosphatase</fullName>
        <ecNumber evidence="3">3.6.1.27</ecNumber>
    </submittedName>
</protein>
<proteinExistence type="predicted"/>
<keyword evidence="3" id="KW-0378">Hydrolase</keyword>
<dbReference type="GO" id="GO:0042392">
    <property type="term" value="F:sphingosine-1-phosphate phosphatase activity"/>
    <property type="evidence" value="ECO:0007669"/>
    <property type="project" value="TreeGrafter"/>
</dbReference>
<feature type="transmembrane region" description="Helical" evidence="1">
    <location>
        <begin position="160"/>
        <end position="181"/>
    </location>
</feature>
<dbReference type="GO" id="GO:0050380">
    <property type="term" value="F:undecaprenyl-diphosphatase activity"/>
    <property type="evidence" value="ECO:0007669"/>
    <property type="project" value="UniProtKB-EC"/>
</dbReference>
<dbReference type="Pfam" id="PF01569">
    <property type="entry name" value="PAP2"/>
    <property type="match status" value="1"/>
</dbReference>
<dbReference type="PANTHER" id="PTHR14969:SF13">
    <property type="entry name" value="AT30094P"/>
    <property type="match status" value="1"/>
</dbReference>
<reference evidence="4" key="1">
    <citation type="submission" date="2017-03" db="EMBL/GenBank/DDBJ databases">
        <authorList>
            <person name="Herbold C."/>
        </authorList>
    </citation>
    <scope>NUCLEOTIDE SEQUENCE [LARGE SCALE GENOMIC DNA]</scope>
</reference>
<dbReference type="PANTHER" id="PTHR14969">
    <property type="entry name" value="SPHINGOSINE-1-PHOSPHATE PHOSPHOHYDROLASE"/>
    <property type="match status" value="1"/>
</dbReference>
<evidence type="ECO:0000313" key="4">
    <source>
        <dbReference type="Proteomes" id="UP000230607"/>
    </source>
</evidence>
<gene>
    <name evidence="3" type="primary">sepP</name>
    <name evidence="3" type="ORF">NCS_10302</name>
</gene>
<keyword evidence="1" id="KW-1133">Transmembrane helix</keyword>
<dbReference type="Proteomes" id="UP000230607">
    <property type="component" value="Chromosome 1"/>
</dbReference>
<dbReference type="EMBL" id="LT841358">
    <property type="protein sequence ID" value="SMH70495.1"/>
    <property type="molecule type" value="Genomic_DNA"/>
</dbReference>
<dbReference type="AlphaFoldDB" id="A0A2H1FCK5"/>
<keyword evidence="4" id="KW-1185">Reference proteome</keyword>
<evidence type="ECO:0000256" key="1">
    <source>
        <dbReference type="SAM" id="Phobius"/>
    </source>
</evidence>
<name>A0A2H1FCK5_9ARCH</name>
<accession>A0A2H1FCK5</accession>
<evidence type="ECO:0000313" key="3">
    <source>
        <dbReference type="EMBL" id="SMH70495.1"/>
    </source>
</evidence>
<feature type="transmembrane region" description="Helical" evidence="1">
    <location>
        <begin position="90"/>
        <end position="108"/>
    </location>
</feature>
<feature type="domain" description="Phosphatidic acid phosphatase type 2/haloperoxidase" evidence="2">
    <location>
        <begin position="91"/>
        <end position="202"/>
    </location>
</feature>
<dbReference type="RefSeq" id="WP_231911823.1">
    <property type="nucleotide sequence ID" value="NZ_LT841358.1"/>
</dbReference>
<feature type="transmembrane region" description="Helical" evidence="1">
    <location>
        <begin position="134"/>
        <end position="153"/>
    </location>
</feature>
<feature type="transmembrane region" description="Helical" evidence="1">
    <location>
        <begin position="66"/>
        <end position="83"/>
    </location>
</feature>
<dbReference type="InterPro" id="IPR036938">
    <property type="entry name" value="PAP2/HPO_sf"/>
</dbReference>